<feature type="domain" description="RagB/SusD" evidence="6">
    <location>
        <begin position="395"/>
        <end position="522"/>
    </location>
</feature>
<evidence type="ECO:0000259" key="7">
    <source>
        <dbReference type="Pfam" id="PF14322"/>
    </source>
</evidence>
<organism evidence="8 9">
    <name type="scientific">Niabella ginsengisoli</name>
    <dbReference type="NCBI Taxonomy" id="522298"/>
    <lineage>
        <taxon>Bacteria</taxon>
        <taxon>Pseudomonadati</taxon>
        <taxon>Bacteroidota</taxon>
        <taxon>Chitinophagia</taxon>
        <taxon>Chitinophagales</taxon>
        <taxon>Chitinophagaceae</taxon>
        <taxon>Niabella</taxon>
    </lineage>
</organism>
<evidence type="ECO:0000256" key="4">
    <source>
        <dbReference type="ARBA" id="ARBA00023136"/>
    </source>
</evidence>
<dbReference type="SUPFAM" id="SSF48452">
    <property type="entry name" value="TPR-like"/>
    <property type="match status" value="1"/>
</dbReference>
<keyword evidence="5" id="KW-0998">Cell outer membrane</keyword>
<dbReference type="Pfam" id="PF07980">
    <property type="entry name" value="SusD_RagB"/>
    <property type="match status" value="1"/>
</dbReference>
<comment type="similarity">
    <text evidence="2">Belongs to the SusD family.</text>
</comment>
<evidence type="ECO:0000256" key="2">
    <source>
        <dbReference type="ARBA" id="ARBA00006275"/>
    </source>
</evidence>
<name>A0ABS9SI68_9BACT</name>
<dbReference type="InterPro" id="IPR011990">
    <property type="entry name" value="TPR-like_helical_dom_sf"/>
</dbReference>
<keyword evidence="9" id="KW-1185">Reference proteome</keyword>
<dbReference type="InterPro" id="IPR033985">
    <property type="entry name" value="SusD-like_N"/>
</dbReference>
<feature type="domain" description="SusD-like N-terminal" evidence="7">
    <location>
        <begin position="15"/>
        <end position="193"/>
    </location>
</feature>
<proteinExistence type="inferred from homology"/>
<dbReference type="EMBL" id="JAKWBL010000001">
    <property type="protein sequence ID" value="MCH5598046.1"/>
    <property type="molecule type" value="Genomic_DNA"/>
</dbReference>
<dbReference type="Gene3D" id="1.25.40.390">
    <property type="match status" value="1"/>
</dbReference>
<evidence type="ECO:0000256" key="1">
    <source>
        <dbReference type="ARBA" id="ARBA00004442"/>
    </source>
</evidence>
<gene>
    <name evidence="8" type="ORF">MKP09_09055</name>
</gene>
<comment type="caution">
    <text evidence="8">The sequence shown here is derived from an EMBL/GenBank/DDBJ whole genome shotgun (WGS) entry which is preliminary data.</text>
</comment>
<evidence type="ECO:0000256" key="3">
    <source>
        <dbReference type="ARBA" id="ARBA00022729"/>
    </source>
</evidence>
<evidence type="ECO:0000256" key="5">
    <source>
        <dbReference type="ARBA" id="ARBA00023237"/>
    </source>
</evidence>
<sequence length="522" mass="58719">MDFYAPENSYTKPSDFNAAIARIYQNTGSMLNLGNDATLALEYPSDVSLDNHGIAHELNSYTNSLIPENNRVLQFWTNAYRIIFDCNTVIDRIDNPEIIFPTDKDRAMVKAEASFLRGYAYRLLGILYGGVPLVLNEVAVPKRDFVRASIGDVWKQVIADYTFAAQNLPDQLELKEDGHLTKGAAQHALAEAYIITKEWDKAIAAASAVINNPAYGLMTERFGTWKDKPGDVYSDLFRRGNVNYKGKVGINKEAIWVDQYEYLVPGGGHANSLVAFLGPLYWGLVGNDGKNLFIGPTTQMGGRGTGWLIPTEYVIDEIWNDPNDMRNSAYNIIRDVKADNPQSAYYGQYIVASGSFTSFQNLLNRWWHPIYTKTTPINDFPVEVISNPATGLTFNTANQTFNDSYYFRLAETYLLRAEAYLGDGQAGLAAADINKLRERAHATPIAASQVTINFLLDERARELCFEEKRVLTLMRLGLQKERVDKYNVMSTGNILDRNKVWPIPQSEIEKNTEAVLEQNPDY</sequence>
<comment type="subcellular location">
    <subcellularLocation>
        <location evidence="1">Cell outer membrane</location>
    </subcellularLocation>
</comment>
<dbReference type="Proteomes" id="UP001202248">
    <property type="component" value="Unassembled WGS sequence"/>
</dbReference>
<protein>
    <submittedName>
        <fullName evidence="8">RagB/SusD family nutrient uptake outer membrane protein</fullName>
    </submittedName>
</protein>
<keyword evidence="3" id="KW-0732">Signal</keyword>
<reference evidence="8 9" key="1">
    <citation type="submission" date="2022-02" db="EMBL/GenBank/DDBJ databases">
        <authorList>
            <person name="Min J."/>
        </authorList>
    </citation>
    <scope>NUCLEOTIDE SEQUENCE [LARGE SCALE GENOMIC DNA]</scope>
    <source>
        <strain evidence="8 9">GR10-1</strain>
    </source>
</reference>
<dbReference type="Pfam" id="PF14322">
    <property type="entry name" value="SusD-like_3"/>
    <property type="match status" value="1"/>
</dbReference>
<keyword evidence="4" id="KW-0472">Membrane</keyword>
<evidence type="ECO:0000259" key="6">
    <source>
        <dbReference type="Pfam" id="PF07980"/>
    </source>
</evidence>
<dbReference type="RefSeq" id="WP_240827395.1">
    <property type="nucleotide sequence ID" value="NZ_JAKWBL010000001.1"/>
</dbReference>
<accession>A0ABS9SI68</accession>
<evidence type="ECO:0000313" key="8">
    <source>
        <dbReference type="EMBL" id="MCH5598046.1"/>
    </source>
</evidence>
<evidence type="ECO:0000313" key="9">
    <source>
        <dbReference type="Proteomes" id="UP001202248"/>
    </source>
</evidence>
<dbReference type="InterPro" id="IPR012944">
    <property type="entry name" value="SusD_RagB_dom"/>
</dbReference>